<evidence type="ECO:0000313" key="1">
    <source>
        <dbReference type="EMBL" id="PRP77153.1"/>
    </source>
</evidence>
<comment type="caution">
    <text evidence="1">The sequence shown here is derived from an EMBL/GenBank/DDBJ whole genome shotgun (WGS) entry which is preliminary data.</text>
</comment>
<organism evidence="1 2">
    <name type="scientific">Planoprotostelium fungivorum</name>
    <dbReference type="NCBI Taxonomy" id="1890364"/>
    <lineage>
        <taxon>Eukaryota</taxon>
        <taxon>Amoebozoa</taxon>
        <taxon>Evosea</taxon>
        <taxon>Variosea</taxon>
        <taxon>Cavosteliida</taxon>
        <taxon>Cavosteliaceae</taxon>
        <taxon>Planoprotostelium</taxon>
    </lineage>
</organism>
<sequence length="272" mass="30389">MDRRGKTVSSVVLLPPDQGEMKWVRNIFGFRGNTTPIALNKMPPKSNNEDAVTATHVTGSSPYGCTQPATHGAHVTIGRGQTVNIIATCQTHNPPGANYTFRITQAAEGRRITVECCCFDNGRERACRCARGNVVCGCLNDERNPVCHYPRITNIPQLQLGGLVFMRLNYYLFIKLCHCAAIQNSYGVIHLVVTTSDTVRTLRSVNETAAWLHLKFFTRCEHSRKENNRIVSECLPHLTVFYTTIVQTVAFISFGSWNPSYEHHPSSHTHIS</sequence>
<dbReference type="InParanoid" id="A0A2P6MZQ2"/>
<accession>A0A2P6MZQ2</accession>
<protein>
    <submittedName>
        <fullName evidence="1">Uncharacterized protein</fullName>
    </submittedName>
</protein>
<keyword evidence="2" id="KW-1185">Reference proteome</keyword>
<evidence type="ECO:0000313" key="2">
    <source>
        <dbReference type="Proteomes" id="UP000241769"/>
    </source>
</evidence>
<feature type="non-terminal residue" evidence="1">
    <location>
        <position position="272"/>
    </location>
</feature>
<dbReference type="EMBL" id="MDYQ01000277">
    <property type="protein sequence ID" value="PRP77153.1"/>
    <property type="molecule type" value="Genomic_DNA"/>
</dbReference>
<proteinExistence type="predicted"/>
<dbReference type="Proteomes" id="UP000241769">
    <property type="component" value="Unassembled WGS sequence"/>
</dbReference>
<reference evidence="1 2" key="1">
    <citation type="journal article" date="2018" name="Genome Biol. Evol.">
        <title>Multiple Roots of Fruiting Body Formation in Amoebozoa.</title>
        <authorList>
            <person name="Hillmann F."/>
            <person name="Forbes G."/>
            <person name="Novohradska S."/>
            <person name="Ferling I."/>
            <person name="Riege K."/>
            <person name="Groth M."/>
            <person name="Westermann M."/>
            <person name="Marz M."/>
            <person name="Spaller T."/>
            <person name="Winckler T."/>
            <person name="Schaap P."/>
            <person name="Glockner G."/>
        </authorList>
    </citation>
    <scope>NUCLEOTIDE SEQUENCE [LARGE SCALE GENOMIC DNA]</scope>
    <source>
        <strain evidence="1 2">Jena</strain>
    </source>
</reference>
<gene>
    <name evidence="1" type="ORF">PROFUN_15034</name>
</gene>
<dbReference type="AlphaFoldDB" id="A0A2P6MZQ2"/>
<name>A0A2P6MZQ2_9EUKA</name>